<comment type="caution">
    <text evidence="1">The sequence shown here is derived from an EMBL/GenBank/DDBJ whole genome shotgun (WGS) entry which is preliminary data.</text>
</comment>
<dbReference type="AlphaFoldDB" id="A0A0V1GPS3"/>
<dbReference type="EMBL" id="JYDP01000630">
    <property type="protein sequence ID" value="KRY99954.1"/>
    <property type="molecule type" value="Genomic_DNA"/>
</dbReference>
<evidence type="ECO:0000313" key="1">
    <source>
        <dbReference type="EMBL" id="KRY99954.1"/>
    </source>
</evidence>
<accession>A0A0V1GPS3</accession>
<proteinExistence type="predicted"/>
<name>A0A0V1GPS3_9BILA</name>
<keyword evidence="2" id="KW-1185">Reference proteome</keyword>
<reference evidence="1 2" key="1">
    <citation type="submission" date="2015-01" db="EMBL/GenBank/DDBJ databases">
        <title>Evolution of Trichinella species and genotypes.</title>
        <authorList>
            <person name="Korhonen P.K."/>
            <person name="Edoardo P."/>
            <person name="Giuseppe L.R."/>
            <person name="Gasser R.B."/>
        </authorList>
    </citation>
    <scope>NUCLEOTIDE SEQUENCE [LARGE SCALE GENOMIC DNA]</scope>
    <source>
        <strain evidence="1">ISS1029</strain>
    </source>
</reference>
<organism evidence="1 2">
    <name type="scientific">Trichinella zimbabwensis</name>
    <dbReference type="NCBI Taxonomy" id="268475"/>
    <lineage>
        <taxon>Eukaryota</taxon>
        <taxon>Metazoa</taxon>
        <taxon>Ecdysozoa</taxon>
        <taxon>Nematoda</taxon>
        <taxon>Enoplea</taxon>
        <taxon>Dorylaimia</taxon>
        <taxon>Trichinellida</taxon>
        <taxon>Trichinellidae</taxon>
        <taxon>Trichinella</taxon>
    </lineage>
</organism>
<protein>
    <submittedName>
        <fullName evidence="1">Uncharacterized protein</fullName>
    </submittedName>
</protein>
<dbReference type="Proteomes" id="UP000055024">
    <property type="component" value="Unassembled WGS sequence"/>
</dbReference>
<evidence type="ECO:0000313" key="2">
    <source>
        <dbReference type="Proteomes" id="UP000055024"/>
    </source>
</evidence>
<sequence>MEEELVVRKRHVAKKCVQNCLGKADQGRTKFWWCAFCGEETARCRKEASKVVQVKAALGRKNGSGVGEFLGGKRHVAEKCVQSCLGERRHVPDEVLVVVILWGGSGTWQKKASNVDRAKATLKSKSMEEELVVRKRHLAEKCESPRGRKKASKVDRVKAVLGVKNGRGVGGKKTALGQTKCRAVFGEETAFGRKKMCRCLLWRKPPEAGQNPGGKDFVGRKRHGLEFLWAEKMEGDLVSRKLHWSRQNLGKVFRRKQHVAKTCGQSCWGKAAPGRTKFWYCGFCGEETARCRKEASKVVQVKAAVGRKNGRHVAEKCVQSCLGERRHVPDEILVVVILWRGDGTGPKGSLQGCSSESRRGPKKWKGSFWVEKGTWRKNACKVVWEKGATCRTKFWWW</sequence>
<gene>
    <name evidence="1" type="ORF">T11_10112</name>
</gene>